<comment type="caution">
    <text evidence="1">The sequence shown here is derived from an EMBL/GenBank/DDBJ whole genome shotgun (WGS) entry which is preliminary data.</text>
</comment>
<reference evidence="1 2" key="1">
    <citation type="submission" date="2020-08" db="EMBL/GenBank/DDBJ databases">
        <title>Sequencing the genomes of 1000 actinobacteria strains.</title>
        <authorList>
            <person name="Klenk H.-P."/>
        </authorList>
    </citation>
    <scope>NUCLEOTIDE SEQUENCE [LARGE SCALE GENOMIC DNA]</scope>
    <source>
        <strain evidence="1 2">DSM 46659</strain>
    </source>
</reference>
<dbReference type="AlphaFoldDB" id="A0A7W9YHH0"/>
<keyword evidence="2" id="KW-1185">Reference proteome</keyword>
<gene>
    <name evidence="1" type="ORF">HNR23_002298</name>
</gene>
<dbReference type="EMBL" id="JACHDS010000001">
    <property type="protein sequence ID" value="MBB6172238.1"/>
    <property type="molecule type" value="Genomic_DNA"/>
</dbReference>
<dbReference type="RefSeq" id="WP_184075566.1">
    <property type="nucleotide sequence ID" value="NZ_JACHDS010000001.1"/>
</dbReference>
<name>A0A7W9YHH0_9ACTN</name>
<protein>
    <submittedName>
        <fullName evidence="1">Uncharacterized protein</fullName>
    </submittedName>
</protein>
<evidence type="ECO:0000313" key="1">
    <source>
        <dbReference type="EMBL" id="MBB6172238.1"/>
    </source>
</evidence>
<accession>A0A7W9YHH0</accession>
<dbReference type="Proteomes" id="UP000546642">
    <property type="component" value="Unassembled WGS sequence"/>
</dbReference>
<sequence length="111" mass="11767">MSVTFYPAGHLGDNDPQVNVNNGNAATLLGLLGHDTDYPGGVEPAPVFLGRVLTALALVDTATDDAHGRPPVHDGRVVYGGRSPGLLAMRLRELHDLAEWVHHRGADVAWG</sequence>
<organism evidence="1 2">
    <name type="scientific">Nocardiopsis mwathae</name>
    <dbReference type="NCBI Taxonomy" id="1472723"/>
    <lineage>
        <taxon>Bacteria</taxon>
        <taxon>Bacillati</taxon>
        <taxon>Actinomycetota</taxon>
        <taxon>Actinomycetes</taxon>
        <taxon>Streptosporangiales</taxon>
        <taxon>Nocardiopsidaceae</taxon>
        <taxon>Nocardiopsis</taxon>
    </lineage>
</organism>
<proteinExistence type="predicted"/>
<evidence type="ECO:0000313" key="2">
    <source>
        <dbReference type="Proteomes" id="UP000546642"/>
    </source>
</evidence>